<dbReference type="AlphaFoldDB" id="A0A2N0ANC0"/>
<keyword evidence="3" id="KW-1185">Reference proteome</keyword>
<dbReference type="RefSeq" id="WP_100742740.1">
    <property type="nucleotide sequence ID" value="NZ_NPDW01000001.1"/>
</dbReference>
<evidence type="ECO:0000313" key="2">
    <source>
        <dbReference type="EMBL" id="PJZ85826.1"/>
    </source>
</evidence>
<dbReference type="Proteomes" id="UP000232145">
    <property type="component" value="Unassembled WGS sequence"/>
</dbReference>
<dbReference type="GO" id="GO:0016301">
    <property type="term" value="F:kinase activity"/>
    <property type="evidence" value="ECO:0007669"/>
    <property type="project" value="UniProtKB-KW"/>
</dbReference>
<gene>
    <name evidence="2" type="ORF">CH364_06440</name>
</gene>
<feature type="domain" description="Polyphosphate kinase-2-related" evidence="1">
    <location>
        <begin position="20"/>
        <end position="231"/>
    </location>
</feature>
<accession>A0A2N0ANC0</accession>
<dbReference type="PANTHER" id="PTHR34383:SF3">
    <property type="entry name" value="POLYPHOSPHATE:AMP PHOSPHOTRANSFERASE"/>
    <property type="match status" value="1"/>
</dbReference>
<dbReference type="InterPro" id="IPR022488">
    <property type="entry name" value="PPK2-related"/>
</dbReference>
<keyword evidence="2" id="KW-0808">Transferase</keyword>
<dbReference type="OrthoDB" id="323052at2"/>
<dbReference type="EMBL" id="NPDX01000001">
    <property type="protein sequence ID" value="PJZ85826.1"/>
    <property type="molecule type" value="Genomic_DNA"/>
</dbReference>
<sequence>MLVVLERHPTNQVPNNSISDLTDLQERFFLLQRESSKQKIAHIFLIEGFASTGKGSILQSLTIRLDPRKFKVYSPYVDQSEDRGYPFLWNFWRVVPRYGEFLFYLNTYYSRLAYLRCEKKINLAEYDHRLLSILNTERILSKDKIIVHKFFLHISKKDQKKRLEDSKKKKKEWELSRFDKDQGEHYNRYFEIFDSILSSSRTIDSPWQIISCDKKDDTKLLVFEAILERLERILQFDSRSALQSINHGMELIP</sequence>
<dbReference type="Gene3D" id="3.40.50.300">
    <property type="entry name" value="P-loop containing nucleotide triphosphate hydrolases"/>
    <property type="match status" value="1"/>
</dbReference>
<comment type="caution">
    <text evidence="2">The sequence shown here is derived from an EMBL/GenBank/DDBJ whole genome shotgun (WGS) entry which is preliminary data.</text>
</comment>
<dbReference type="PANTHER" id="PTHR34383">
    <property type="entry name" value="POLYPHOSPHATE:AMP PHOSPHOTRANSFERASE-RELATED"/>
    <property type="match status" value="1"/>
</dbReference>
<keyword evidence="2" id="KW-0418">Kinase</keyword>
<proteinExistence type="predicted"/>
<name>A0A2N0ANC0_9LEPT</name>
<evidence type="ECO:0000259" key="1">
    <source>
        <dbReference type="Pfam" id="PF03976"/>
    </source>
</evidence>
<dbReference type="InterPro" id="IPR027417">
    <property type="entry name" value="P-loop_NTPase"/>
</dbReference>
<protein>
    <submittedName>
        <fullName evidence="2">Polyphosphate kinase</fullName>
    </submittedName>
</protein>
<evidence type="ECO:0000313" key="3">
    <source>
        <dbReference type="Proteomes" id="UP000232145"/>
    </source>
</evidence>
<organism evidence="2 3">
    <name type="scientific">Leptospira harrisiae</name>
    <dbReference type="NCBI Taxonomy" id="2023189"/>
    <lineage>
        <taxon>Bacteria</taxon>
        <taxon>Pseudomonadati</taxon>
        <taxon>Spirochaetota</taxon>
        <taxon>Spirochaetia</taxon>
        <taxon>Leptospirales</taxon>
        <taxon>Leptospiraceae</taxon>
        <taxon>Leptospira</taxon>
    </lineage>
</organism>
<dbReference type="SUPFAM" id="SSF52540">
    <property type="entry name" value="P-loop containing nucleoside triphosphate hydrolases"/>
    <property type="match status" value="1"/>
</dbReference>
<reference evidence="2 3" key="1">
    <citation type="submission" date="2017-07" db="EMBL/GenBank/DDBJ databases">
        <title>Leptospira spp. isolated from tropical soils.</title>
        <authorList>
            <person name="Thibeaux R."/>
            <person name="Iraola G."/>
            <person name="Ferres I."/>
            <person name="Bierque E."/>
            <person name="Girault D."/>
            <person name="Soupe-Gilbert M.-E."/>
            <person name="Picardeau M."/>
            <person name="Goarant C."/>
        </authorList>
    </citation>
    <scope>NUCLEOTIDE SEQUENCE [LARGE SCALE GENOMIC DNA]</scope>
    <source>
        <strain evidence="2 3">FH2-B-A1</strain>
    </source>
</reference>
<dbReference type="Pfam" id="PF03976">
    <property type="entry name" value="PPK2"/>
    <property type="match status" value="1"/>
</dbReference>